<dbReference type="Proteomes" id="UP000321907">
    <property type="component" value="Unassembled WGS sequence"/>
</dbReference>
<keyword evidence="1 2" id="KW-0597">Phosphoprotein</keyword>
<dbReference type="Pfam" id="PF00072">
    <property type="entry name" value="Response_reg"/>
    <property type="match status" value="1"/>
</dbReference>
<evidence type="ECO:0000256" key="2">
    <source>
        <dbReference type="PROSITE-ProRule" id="PRU00169"/>
    </source>
</evidence>
<feature type="modified residue" description="4-aspartylphosphate" evidence="2">
    <location>
        <position position="60"/>
    </location>
</feature>
<name>A0A5C7FKE9_9BACT</name>
<reference evidence="4 5" key="1">
    <citation type="submission" date="2019-08" db="EMBL/GenBank/DDBJ databases">
        <title>Lewinella sp. strain SSH13 Genome sequencing and assembly.</title>
        <authorList>
            <person name="Kim I."/>
        </authorList>
    </citation>
    <scope>NUCLEOTIDE SEQUENCE [LARGE SCALE GENOMIC DNA]</scope>
    <source>
        <strain evidence="4 5">SSH13</strain>
    </source>
</reference>
<dbReference type="InterPro" id="IPR011006">
    <property type="entry name" value="CheY-like_superfamily"/>
</dbReference>
<protein>
    <submittedName>
        <fullName evidence="4">Response regulator</fullName>
    </submittedName>
</protein>
<dbReference type="PANTHER" id="PTHR44591">
    <property type="entry name" value="STRESS RESPONSE REGULATOR PROTEIN 1"/>
    <property type="match status" value="1"/>
</dbReference>
<dbReference type="PROSITE" id="PS50110">
    <property type="entry name" value="RESPONSE_REGULATORY"/>
    <property type="match status" value="1"/>
</dbReference>
<keyword evidence="5" id="KW-1185">Reference proteome</keyword>
<dbReference type="PANTHER" id="PTHR44591:SF3">
    <property type="entry name" value="RESPONSE REGULATORY DOMAIN-CONTAINING PROTEIN"/>
    <property type="match status" value="1"/>
</dbReference>
<feature type="domain" description="Response regulatory" evidence="3">
    <location>
        <begin position="5"/>
        <end position="127"/>
    </location>
</feature>
<accession>A0A5C7FKE9</accession>
<dbReference type="SUPFAM" id="SSF52172">
    <property type="entry name" value="CheY-like"/>
    <property type="match status" value="1"/>
</dbReference>
<dbReference type="GO" id="GO:0000160">
    <property type="term" value="P:phosphorelay signal transduction system"/>
    <property type="evidence" value="ECO:0007669"/>
    <property type="project" value="InterPro"/>
</dbReference>
<dbReference type="OrthoDB" id="7631574at2"/>
<gene>
    <name evidence="4" type="ORF">FUA23_02685</name>
</gene>
<dbReference type="Gene3D" id="3.40.50.2300">
    <property type="match status" value="1"/>
</dbReference>
<dbReference type="InterPro" id="IPR050595">
    <property type="entry name" value="Bact_response_regulator"/>
</dbReference>
<evidence type="ECO:0000313" key="4">
    <source>
        <dbReference type="EMBL" id="TXF91153.1"/>
    </source>
</evidence>
<organism evidence="4 5">
    <name type="scientific">Neolewinella aurantiaca</name>
    <dbReference type="NCBI Taxonomy" id="2602767"/>
    <lineage>
        <taxon>Bacteria</taxon>
        <taxon>Pseudomonadati</taxon>
        <taxon>Bacteroidota</taxon>
        <taxon>Saprospiria</taxon>
        <taxon>Saprospirales</taxon>
        <taxon>Lewinellaceae</taxon>
        <taxon>Neolewinella</taxon>
    </lineage>
</organism>
<dbReference type="SMART" id="SM00448">
    <property type="entry name" value="REC"/>
    <property type="match status" value="1"/>
</dbReference>
<evidence type="ECO:0000313" key="5">
    <source>
        <dbReference type="Proteomes" id="UP000321907"/>
    </source>
</evidence>
<dbReference type="AlphaFoldDB" id="A0A5C7FKE9"/>
<dbReference type="RefSeq" id="WP_147929172.1">
    <property type="nucleotide sequence ID" value="NZ_VOXD01000003.1"/>
</dbReference>
<comment type="caution">
    <text evidence="4">The sequence shown here is derived from an EMBL/GenBank/DDBJ whole genome shotgun (WGS) entry which is preliminary data.</text>
</comment>
<dbReference type="EMBL" id="VOXD01000003">
    <property type="protein sequence ID" value="TXF91153.1"/>
    <property type="molecule type" value="Genomic_DNA"/>
</dbReference>
<dbReference type="InterPro" id="IPR001789">
    <property type="entry name" value="Sig_transdc_resp-reg_receiver"/>
</dbReference>
<evidence type="ECO:0000256" key="1">
    <source>
        <dbReference type="ARBA" id="ARBA00022553"/>
    </source>
</evidence>
<sequence length="136" mass="15500">MTSHRVLLIEDDPLEATLAKRTLLQIDKKIDVVRLRDGAHFLEFYKKNHPVKGISLAIMDLHMPRIDAFGVLKALQDSGVRPPFPIVMFSSSEDQEEIDRAYQLGASAFVNKPTAPKAYRGAMEHIVNFWLTINRR</sequence>
<proteinExistence type="predicted"/>
<evidence type="ECO:0000259" key="3">
    <source>
        <dbReference type="PROSITE" id="PS50110"/>
    </source>
</evidence>